<dbReference type="PANTHER" id="PTHR37291:SF1">
    <property type="entry name" value="TYPE IV METHYL-DIRECTED RESTRICTION ENZYME ECOKMCRB SUBUNIT"/>
    <property type="match status" value="1"/>
</dbReference>
<evidence type="ECO:0000313" key="4">
    <source>
        <dbReference type="Proteomes" id="UP000520767"/>
    </source>
</evidence>
<dbReference type="InterPro" id="IPR014048">
    <property type="entry name" value="MethylDNA_cys_MeTrfase_DNA-bd"/>
</dbReference>
<dbReference type="Gene3D" id="3.40.50.300">
    <property type="entry name" value="P-loop containing nucleotide triphosphate hydrolases"/>
    <property type="match status" value="1"/>
</dbReference>
<keyword evidence="3" id="KW-0378">Hydrolase</keyword>
<evidence type="ECO:0000313" key="3">
    <source>
        <dbReference type="EMBL" id="MBB4906997.1"/>
    </source>
</evidence>
<dbReference type="EMBL" id="JACHJQ010000003">
    <property type="protein sequence ID" value="MBB4906997.1"/>
    <property type="molecule type" value="Genomic_DNA"/>
</dbReference>
<dbReference type="Proteomes" id="UP000520767">
    <property type="component" value="Unassembled WGS sequence"/>
</dbReference>
<dbReference type="CDD" id="cd00009">
    <property type="entry name" value="AAA"/>
    <property type="match status" value="1"/>
</dbReference>
<protein>
    <submittedName>
        <fullName evidence="3">5-methylcytosine-specific restriction protein B</fullName>
        <ecNumber evidence="3">3.1.21.-</ecNumber>
    </submittedName>
</protein>
<dbReference type="Pfam" id="PF07728">
    <property type="entry name" value="AAA_5"/>
    <property type="match status" value="1"/>
</dbReference>
<organism evidence="3 4">
    <name type="scientific">Actinophytocola algeriensis</name>
    <dbReference type="NCBI Taxonomy" id="1768010"/>
    <lineage>
        <taxon>Bacteria</taxon>
        <taxon>Bacillati</taxon>
        <taxon>Actinomycetota</taxon>
        <taxon>Actinomycetes</taxon>
        <taxon>Pseudonocardiales</taxon>
        <taxon>Pseudonocardiaceae</taxon>
    </lineage>
</organism>
<keyword evidence="4" id="KW-1185">Reference proteome</keyword>
<keyword evidence="1" id="KW-0227">DNA damage</keyword>
<dbReference type="Pfam" id="PF01035">
    <property type="entry name" value="DNA_binding_1"/>
    <property type="match status" value="1"/>
</dbReference>
<dbReference type="SUPFAM" id="SSF52540">
    <property type="entry name" value="P-loop containing nucleoside triphosphate hydrolases"/>
    <property type="match status" value="1"/>
</dbReference>
<dbReference type="InterPro" id="IPR036217">
    <property type="entry name" value="MethylDNA_cys_MeTrfase_DNAb"/>
</dbReference>
<dbReference type="InterPro" id="IPR036388">
    <property type="entry name" value="WH-like_DNA-bd_sf"/>
</dbReference>
<dbReference type="GO" id="GO:0005524">
    <property type="term" value="F:ATP binding"/>
    <property type="evidence" value="ECO:0007669"/>
    <property type="project" value="InterPro"/>
</dbReference>
<dbReference type="SUPFAM" id="SSF46767">
    <property type="entry name" value="Methylated DNA-protein cysteine methyltransferase, C-terminal domain"/>
    <property type="match status" value="1"/>
</dbReference>
<proteinExistence type="predicted"/>
<dbReference type="InterPro" id="IPR011704">
    <property type="entry name" value="ATPase_dyneun-rel_AAA"/>
</dbReference>
<gene>
    <name evidence="3" type="ORF">FHR82_003217</name>
</gene>
<dbReference type="EC" id="3.1.21.-" evidence="3"/>
<dbReference type="PANTHER" id="PTHR37291">
    <property type="entry name" value="5-METHYLCYTOSINE-SPECIFIC RESTRICTION ENZYME B"/>
    <property type="match status" value="1"/>
</dbReference>
<accession>A0A7W7Q507</accession>
<feature type="domain" description="AAA+ ATPase" evidence="2">
    <location>
        <begin position="435"/>
        <end position="599"/>
    </location>
</feature>
<dbReference type="AlphaFoldDB" id="A0A7W7Q507"/>
<dbReference type="GO" id="GO:0006281">
    <property type="term" value="P:DNA repair"/>
    <property type="evidence" value="ECO:0007669"/>
    <property type="project" value="InterPro"/>
</dbReference>
<evidence type="ECO:0000259" key="2">
    <source>
        <dbReference type="SMART" id="SM00382"/>
    </source>
</evidence>
<comment type="caution">
    <text evidence="3">The sequence shown here is derived from an EMBL/GenBank/DDBJ whole genome shotgun (WGS) entry which is preliminary data.</text>
</comment>
<dbReference type="InterPro" id="IPR003593">
    <property type="entry name" value="AAA+_ATPase"/>
</dbReference>
<dbReference type="InterPro" id="IPR027417">
    <property type="entry name" value="P-loop_NTPase"/>
</dbReference>
<sequence>MTFADRNALYLRTAMEVLRDAGGSLSRTEVAERVADRLGLTADERASDERGRVKWRVQMGFRTSEAAMVGWLTKGGGSWTVTESGLQAMLDFPGTELLSELRRLYRARNQTTKKRQYRDPRWSTVLSALEHVGPGNWTTYGDLAELVGMSGQAVGGFMTEHPTASGHRVMTVNGTISPNFQWWDPERTDTPREVLESEGVEFDERGRASSSQRLTVDDFRDLLSDLLPQPTNKRAWLVRGSSVEGRDLVPVWLRKESVSLAASTLRPVTLPVTRAELKSLVDEDYQHKPYSAREAKVAEFDAFCNRMRPGDLVLTTTGGKTYLGRVTGEAEYVNSGDKRSNLRRAVDWLNDTRPVPFAKLPDPLPAKLHNQSDVVDLTENLAAVEALLRELDIEVETPAPAPQKPLEFTPVSSELADELMIDRDWLQRRTDLLWHRRQLILYGPPGTGKTFLARKIAQHLAEPSAVKLVQFHPSYTYEDFFEGFRPVQGDDGQLAFELRPGPFRALVDDARTHPSDPYILIIDEINRANLAKVFGELYFLLEYRDDSISLLYSTEADFTLPKNVFVIGTMNTTDRSIALVDAAMRRRFAFVELHPSQPPTSGLLREWLRRRADEIAHHADAADLLDALNRAIDDRELAIGPSYLMHDYVYQRPDALDEVWETSILPLLEEHHFGSPREILDRYRLAALRKSIDTRSDEP</sequence>
<name>A0A7W7Q507_9PSEU</name>
<dbReference type="RefSeq" id="WP_184811131.1">
    <property type="nucleotide sequence ID" value="NZ_JACHJQ010000003.1"/>
</dbReference>
<dbReference type="GO" id="GO:0016887">
    <property type="term" value="F:ATP hydrolysis activity"/>
    <property type="evidence" value="ECO:0007669"/>
    <property type="project" value="InterPro"/>
</dbReference>
<evidence type="ECO:0000256" key="1">
    <source>
        <dbReference type="ARBA" id="ARBA00022763"/>
    </source>
</evidence>
<dbReference type="Gene3D" id="1.10.10.10">
    <property type="entry name" value="Winged helix-like DNA-binding domain superfamily/Winged helix DNA-binding domain"/>
    <property type="match status" value="1"/>
</dbReference>
<dbReference type="InterPro" id="IPR052934">
    <property type="entry name" value="Methyl-DNA_Rec/Restrict_Enz"/>
</dbReference>
<reference evidence="3 4" key="1">
    <citation type="submission" date="2020-08" db="EMBL/GenBank/DDBJ databases">
        <title>Genomic Encyclopedia of Type Strains, Phase III (KMG-III): the genomes of soil and plant-associated and newly described type strains.</title>
        <authorList>
            <person name="Whitman W."/>
        </authorList>
    </citation>
    <scope>NUCLEOTIDE SEQUENCE [LARGE SCALE GENOMIC DNA]</scope>
    <source>
        <strain evidence="3 4">CECT 8960</strain>
    </source>
</reference>
<dbReference type="SMART" id="SM00382">
    <property type="entry name" value="AAA"/>
    <property type="match status" value="1"/>
</dbReference>